<evidence type="ECO:0000256" key="2">
    <source>
        <dbReference type="ARBA" id="ARBA00006683"/>
    </source>
</evidence>
<dbReference type="InterPro" id="IPR005702">
    <property type="entry name" value="Wzc-like_C"/>
</dbReference>
<dbReference type="PANTHER" id="PTHR32309">
    <property type="entry name" value="TYROSINE-PROTEIN KINASE"/>
    <property type="match status" value="1"/>
</dbReference>
<keyword evidence="13" id="KW-0418">Kinase</keyword>
<dbReference type="SUPFAM" id="SSF52540">
    <property type="entry name" value="P-loop containing nucleoside triphosphate hydrolases"/>
    <property type="match status" value="1"/>
</dbReference>
<feature type="compositionally biased region" description="Basic and acidic residues" evidence="9">
    <location>
        <begin position="32"/>
        <end position="44"/>
    </location>
</feature>
<dbReference type="PANTHER" id="PTHR32309:SF13">
    <property type="entry name" value="FERRIC ENTEROBACTIN TRANSPORT PROTEIN FEPE"/>
    <property type="match status" value="1"/>
</dbReference>
<reference evidence="13 14" key="1">
    <citation type="submission" date="2019-12" db="EMBL/GenBank/DDBJ databases">
        <authorList>
            <person name="Huq M.A."/>
        </authorList>
    </citation>
    <scope>NUCLEOTIDE SEQUENCE [LARGE SCALE GENOMIC DNA]</scope>
    <source>
        <strain evidence="13 14">MAH-18</strain>
    </source>
</reference>
<keyword evidence="5" id="KW-0547">Nucleotide-binding</keyword>
<dbReference type="EMBL" id="WSEK01000004">
    <property type="protein sequence ID" value="MVQ49422.1"/>
    <property type="molecule type" value="Genomic_DNA"/>
</dbReference>
<dbReference type="AlphaFoldDB" id="A0A6L6XRK8"/>
<sequence>MEPADAVERRRDATQWGLEPRQGRDLGAQLGDRPHGGHRLDGRSLRAVRVAVQPQDRSQLEPLRRHGKSEHSGVDLLLDRVVRPDQYRERFGVRDHGAVRGHADGLVGDVGEMTSERRCRRRLAGAGRRDQGDRASRPWVGEPAGVEHQQLACLTLDRGDRHRRRDGIHQARQARAAQGDPGLRDGGSVRVREDGQRHRVIQAGQVLLDEATRPCAAQLRCKNLALVTSDVQPHRNAQRLKVYGNAGVVCMIVGHPRILPGCLCSEGSLMELRDYLRILRAHWVGVTVITLASVAIAGVYTLSQPKIYAANANGFVSSGQTTDPALASVNDTLAKSRAKSYVDIATSRATAQRVIDDLGLDASPAGLIGDISVEQPIDTVLLKITAKATSPQEAQALADAWVRALASQVDTIENPKGGPTEVVKIVPVEAAALPSAPVSPRPNLNLLIGLLAGLLLGFGYAMVRNQLDRRLRSATEIEREFGVPVAGTVPATRVVEQANGRAALTVVDGAGERAAAPAEAYRKLRTNLAYMDVDNPPRVIVVSSPHQSDGKSTIAANLAAAIALSGESVTLVDGDLRRPMVANSFGLVEGAGLTDVLVGNVGIDDVLQEHHDYERLRVLAAGSIPPNPSELLGSKAMRATLEKLASDSIVIIDAPPLLPVTDAAVLTTHADGALVVISHGRTLDTELKAALGHVYAVQGKVLGVILNRVPRSDTESGYYGGYYYRRTEEATGLARLRERLTRA</sequence>
<dbReference type="InterPro" id="IPR050445">
    <property type="entry name" value="Bact_polysacc_biosynth/exp"/>
</dbReference>
<comment type="caution">
    <text evidence="13">The sequence shown here is derived from an EMBL/GenBank/DDBJ whole genome shotgun (WGS) entry which is preliminary data.</text>
</comment>
<dbReference type="GO" id="GO:0005886">
    <property type="term" value="C:plasma membrane"/>
    <property type="evidence" value="ECO:0007669"/>
    <property type="project" value="UniProtKB-SubCell"/>
</dbReference>
<keyword evidence="8 10" id="KW-0472">Membrane</keyword>
<dbReference type="GO" id="GO:0005524">
    <property type="term" value="F:ATP binding"/>
    <property type="evidence" value="ECO:0007669"/>
    <property type="project" value="UniProtKB-KW"/>
</dbReference>
<organism evidence="13 14">
    <name type="scientific">Nocardioides agri</name>
    <dbReference type="NCBI Taxonomy" id="2682843"/>
    <lineage>
        <taxon>Bacteria</taxon>
        <taxon>Bacillati</taxon>
        <taxon>Actinomycetota</taxon>
        <taxon>Actinomycetes</taxon>
        <taxon>Propionibacteriales</taxon>
        <taxon>Nocardioidaceae</taxon>
        <taxon>Nocardioides</taxon>
    </lineage>
</organism>
<dbReference type="Gene3D" id="3.40.50.300">
    <property type="entry name" value="P-loop containing nucleotide triphosphate hydrolases"/>
    <property type="match status" value="1"/>
</dbReference>
<keyword evidence="3" id="KW-1003">Cell membrane</keyword>
<dbReference type="NCBIfam" id="TIGR01007">
    <property type="entry name" value="eps_fam"/>
    <property type="match status" value="1"/>
</dbReference>
<dbReference type="GO" id="GO:0004715">
    <property type="term" value="F:non-membrane spanning protein tyrosine kinase activity"/>
    <property type="evidence" value="ECO:0007669"/>
    <property type="project" value="UniProtKB-EC"/>
</dbReference>
<dbReference type="InterPro" id="IPR027417">
    <property type="entry name" value="P-loop_NTPase"/>
</dbReference>
<evidence type="ECO:0000256" key="4">
    <source>
        <dbReference type="ARBA" id="ARBA00022692"/>
    </source>
</evidence>
<evidence type="ECO:0000256" key="9">
    <source>
        <dbReference type="SAM" id="MobiDB-lite"/>
    </source>
</evidence>
<keyword evidence="6" id="KW-0067">ATP-binding</keyword>
<keyword evidence="13" id="KW-0808">Transferase</keyword>
<protein>
    <submittedName>
        <fullName evidence="13">Polysaccharide biosynthesis tyrosine autokinase</fullName>
        <ecNumber evidence="13">2.7.10.2</ecNumber>
    </submittedName>
</protein>
<feature type="transmembrane region" description="Helical" evidence="10">
    <location>
        <begin position="283"/>
        <end position="302"/>
    </location>
</feature>
<feature type="region of interest" description="Disordered" evidence="9">
    <location>
        <begin position="165"/>
        <end position="187"/>
    </location>
</feature>
<comment type="similarity">
    <text evidence="2">Belongs to the CpsC/CapA family.</text>
</comment>
<comment type="subcellular location">
    <subcellularLocation>
        <location evidence="1">Cell membrane</location>
        <topology evidence="1">Multi-pass membrane protein</topology>
    </subcellularLocation>
</comment>
<feature type="compositionally biased region" description="Basic and acidic residues" evidence="9">
    <location>
        <begin position="1"/>
        <end position="13"/>
    </location>
</feature>
<evidence type="ECO:0000256" key="10">
    <source>
        <dbReference type="SAM" id="Phobius"/>
    </source>
</evidence>
<evidence type="ECO:0000259" key="12">
    <source>
        <dbReference type="Pfam" id="PF02706"/>
    </source>
</evidence>
<proteinExistence type="inferred from homology"/>
<dbReference type="CDD" id="cd05387">
    <property type="entry name" value="BY-kinase"/>
    <property type="match status" value="1"/>
</dbReference>
<feature type="domain" description="CobQ/CobB/MinD/ParA nucleotide binding" evidence="11">
    <location>
        <begin position="548"/>
        <end position="715"/>
    </location>
</feature>
<feature type="compositionally biased region" description="Basic and acidic residues" evidence="9">
    <location>
        <begin position="58"/>
        <end position="71"/>
    </location>
</feature>
<evidence type="ECO:0000313" key="13">
    <source>
        <dbReference type="EMBL" id="MVQ49422.1"/>
    </source>
</evidence>
<dbReference type="InterPro" id="IPR002586">
    <property type="entry name" value="CobQ/CobB/MinD/ParA_Nub-bd_dom"/>
</dbReference>
<evidence type="ECO:0000256" key="5">
    <source>
        <dbReference type="ARBA" id="ARBA00022741"/>
    </source>
</evidence>
<dbReference type="InterPro" id="IPR003856">
    <property type="entry name" value="LPS_length_determ_N"/>
</dbReference>
<feature type="domain" description="Polysaccharide chain length determinant N-terminal" evidence="12">
    <location>
        <begin position="270"/>
        <end position="358"/>
    </location>
</feature>
<dbReference type="Pfam" id="PF01656">
    <property type="entry name" value="CbiA"/>
    <property type="match status" value="1"/>
</dbReference>
<evidence type="ECO:0000313" key="14">
    <source>
        <dbReference type="Proteomes" id="UP000473525"/>
    </source>
</evidence>
<evidence type="ECO:0000256" key="1">
    <source>
        <dbReference type="ARBA" id="ARBA00004651"/>
    </source>
</evidence>
<keyword evidence="4 10" id="KW-0812">Transmembrane</keyword>
<name>A0A6L6XRK8_9ACTN</name>
<dbReference type="Proteomes" id="UP000473525">
    <property type="component" value="Unassembled WGS sequence"/>
</dbReference>
<keyword evidence="7 10" id="KW-1133">Transmembrane helix</keyword>
<feature type="region of interest" description="Disordered" evidence="9">
    <location>
        <begin position="1"/>
        <end position="71"/>
    </location>
</feature>
<gene>
    <name evidence="13" type="ORF">GON03_09530</name>
</gene>
<accession>A0A6L6XRK8</accession>
<dbReference type="EC" id="2.7.10.2" evidence="13"/>
<keyword evidence="14" id="KW-1185">Reference proteome</keyword>
<evidence type="ECO:0000256" key="6">
    <source>
        <dbReference type="ARBA" id="ARBA00022840"/>
    </source>
</evidence>
<evidence type="ECO:0000259" key="11">
    <source>
        <dbReference type="Pfam" id="PF01656"/>
    </source>
</evidence>
<evidence type="ECO:0000256" key="7">
    <source>
        <dbReference type="ARBA" id="ARBA00022989"/>
    </source>
</evidence>
<evidence type="ECO:0000256" key="8">
    <source>
        <dbReference type="ARBA" id="ARBA00023136"/>
    </source>
</evidence>
<feature type="transmembrane region" description="Helical" evidence="10">
    <location>
        <begin position="444"/>
        <end position="463"/>
    </location>
</feature>
<evidence type="ECO:0000256" key="3">
    <source>
        <dbReference type="ARBA" id="ARBA00022475"/>
    </source>
</evidence>
<dbReference type="Pfam" id="PF02706">
    <property type="entry name" value="Wzz"/>
    <property type="match status" value="1"/>
</dbReference>